<feature type="compositionally biased region" description="Basic and acidic residues" evidence="2">
    <location>
        <begin position="154"/>
        <end position="166"/>
    </location>
</feature>
<evidence type="ECO:0000256" key="2">
    <source>
        <dbReference type="SAM" id="MobiDB-lite"/>
    </source>
</evidence>
<protein>
    <submittedName>
        <fullName evidence="3">Unannotated protein</fullName>
    </submittedName>
</protein>
<evidence type="ECO:0000256" key="1">
    <source>
        <dbReference type="SAM" id="Coils"/>
    </source>
</evidence>
<gene>
    <name evidence="3" type="ORF">UFOPK3564_01187</name>
</gene>
<keyword evidence="1" id="KW-0175">Coiled coil</keyword>
<evidence type="ECO:0000313" key="3">
    <source>
        <dbReference type="EMBL" id="CAB4910339.1"/>
    </source>
</evidence>
<feature type="coiled-coil region" evidence="1">
    <location>
        <begin position="222"/>
        <end position="249"/>
    </location>
</feature>
<accession>A0A6J7H3R2</accession>
<proteinExistence type="predicted"/>
<feature type="region of interest" description="Disordered" evidence="2">
    <location>
        <begin position="1"/>
        <end position="62"/>
    </location>
</feature>
<feature type="compositionally biased region" description="Pro residues" evidence="2">
    <location>
        <begin position="48"/>
        <end position="58"/>
    </location>
</feature>
<sequence>MIDGMPGPRDDDEPTGFGARRGWRAPKGAGSPAGRRRKRRGPSSGRPPVGPDPVPPRPSDVAARLARLAGLSAEDAADLAATDLPAAGAPDVVPGGLRALGGLVRAARDTARAADDRADQTEERRARDVSRAQGRIRRAEEREGRQASKAAAEQGERQRLSGELERAHARLSQVAAERDRLRELADADRQAGPTDRDDAAVAGLLARVSDLEAQLVDRAVALEGLTDALEVAQAEREHLRGAARRLRRLALEAGSTDVDLVDPEDHGPLAVDDLPDVRTVLAAVELAAAHAEHLVYTDRAFSTARTAPYDEPRKLLRDLVALDRVAAAWAVEGGIGRPIRDVALAQQLDWADDVSITARNQNAREYRFTHAGRPLWAGPHVRVATGRGLQRTCRVYLALVKGTEPDLAGLPRGVYVGPVGRHLSDSTSG</sequence>
<dbReference type="EMBL" id="CAFBMK010000053">
    <property type="protein sequence ID" value="CAB4910339.1"/>
    <property type="molecule type" value="Genomic_DNA"/>
</dbReference>
<dbReference type="AlphaFoldDB" id="A0A6J7H3R2"/>
<feature type="compositionally biased region" description="Basic and acidic residues" evidence="2">
    <location>
        <begin position="106"/>
        <end position="130"/>
    </location>
</feature>
<name>A0A6J7H3R2_9ZZZZ</name>
<reference evidence="3" key="1">
    <citation type="submission" date="2020-05" db="EMBL/GenBank/DDBJ databases">
        <authorList>
            <person name="Chiriac C."/>
            <person name="Salcher M."/>
            <person name="Ghai R."/>
            <person name="Kavagutti S V."/>
        </authorList>
    </citation>
    <scope>NUCLEOTIDE SEQUENCE</scope>
</reference>
<feature type="compositionally biased region" description="Basic and acidic residues" evidence="2">
    <location>
        <begin position="137"/>
        <end position="146"/>
    </location>
</feature>
<feature type="region of interest" description="Disordered" evidence="2">
    <location>
        <begin position="104"/>
        <end position="166"/>
    </location>
</feature>
<organism evidence="3">
    <name type="scientific">freshwater metagenome</name>
    <dbReference type="NCBI Taxonomy" id="449393"/>
    <lineage>
        <taxon>unclassified sequences</taxon>
        <taxon>metagenomes</taxon>
        <taxon>ecological metagenomes</taxon>
    </lineage>
</organism>